<organism evidence="1 2">
    <name type="scientific">Octopus sinensis</name>
    <name type="common">East Asian common octopus</name>
    <dbReference type="NCBI Taxonomy" id="2607531"/>
    <lineage>
        <taxon>Eukaryota</taxon>
        <taxon>Metazoa</taxon>
        <taxon>Spiralia</taxon>
        <taxon>Lophotrochozoa</taxon>
        <taxon>Mollusca</taxon>
        <taxon>Cephalopoda</taxon>
        <taxon>Coleoidea</taxon>
        <taxon>Octopodiformes</taxon>
        <taxon>Octopoda</taxon>
        <taxon>Incirrata</taxon>
        <taxon>Octopodidae</taxon>
        <taxon>Octopus</taxon>
    </lineage>
</organism>
<keyword evidence="1" id="KW-1185">Reference proteome</keyword>
<dbReference type="AlphaFoldDB" id="A0A6P7TJX3"/>
<proteinExistence type="predicted"/>
<dbReference type="InterPro" id="IPR025048">
    <property type="entry name" value="DUF3987"/>
</dbReference>
<evidence type="ECO:0000313" key="1">
    <source>
        <dbReference type="Proteomes" id="UP000515154"/>
    </source>
</evidence>
<sequence>MDEGRPGGTSTMAPSQDSGTRQFNWQDCYKTAQMVPLLDLALVGSYNIRRLVTNHANAIGCPSEYIFLPLLSCTAALMGRKTKIKVNQLWQEPPVVWTMIGAYPGTRKSAALRQLMTPLLEIQRELEKQWHLSRPTSPGAPPHSGPGPQKLIAGPMTHEDLSHVLRKNSGQILCFAEDLHQLHKMLELDQENSKGPDQLLVLYDGGPMFHVENGEMTTLDSTCFNHTGMGHPKYVVDLFLNGQTWLSSRYLVACPHNPNFSTIWNSIPLTTDTPPMKTIFQTLHTYHQQNREYVFSTEAWKDLCRVHDEEWASMVSQLDHDERRRSAIEKSLGQIVRMAGVLKALMNACEFTMQATNPAIYEWDLVIDSETLHKAIELSKYFMEQKLALMLVSGMSLGLQPSVNVSAAAAALQQQQQYCAQAAHSASQAAAAAAVVSQQQQQQVQQQAQQQSNQQVAAASQQQQQQQNTHNSSAVLSIPPTPAQSTALGVLPSGIQTSPSTQNLPLPPINSLPKEWDQPQVVLADDDYEIPFIPEFYTMDKASFITNHGKRMKRLLECYDDGTGVSATTAAQKSIAPPVKQQATNNRHPVWVSVLFFKKVSEFGVGAAERIKHPSNKKVYWRFKRKHPLELDEKNKQMLQYLRVDMNLYNKIGSNVYETSSPGPPPVDVVDNSDVVDENSTGGSSSAFDPSFSVKQELVQLN</sequence>
<evidence type="ECO:0000313" key="2">
    <source>
        <dbReference type="RefSeq" id="XP_029650360.1"/>
    </source>
</evidence>
<reference evidence="2" key="1">
    <citation type="submission" date="2025-08" db="UniProtKB">
        <authorList>
            <consortium name="RefSeq"/>
        </authorList>
    </citation>
    <scope>IDENTIFICATION</scope>
</reference>
<accession>A0A6P7TJX3</accession>
<dbReference type="Pfam" id="PF13148">
    <property type="entry name" value="DUF3987"/>
    <property type="match status" value="2"/>
</dbReference>
<dbReference type="KEGG" id="osn:115223824"/>
<name>A0A6P7TJX3_9MOLL</name>
<dbReference type="RefSeq" id="XP_029650360.1">
    <property type="nucleotide sequence ID" value="XM_029794500.2"/>
</dbReference>
<gene>
    <name evidence="2" type="primary">LOC115223824</name>
</gene>
<dbReference type="Proteomes" id="UP000515154">
    <property type="component" value="Linkage group LG24"/>
</dbReference>
<protein>
    <submittedName>
        <fullName evidence="2">Uncharacterized protein LOC115223824</fullName>
    </submittedName>
</protein>